<dbReference type="InterPro" id="IPR016445">
    <property type="entry name" value="Rog1_fam"/>
</dbReference>
<evidence type="ECO:0000313" key="5">
    <source>
        <dbReference type="EMBL" id="KAA8904848.1"/>
    </source>
</evidence>
<dbReference type="Proteomes" id="UP000449547">
    <property type="component" value="Unassembled WGS sequence"/>
</dbReference>
<evidence type="ECO:0000256" key="1">
    <source>
        <dbReference type="ARBA" id="ARBA00007920"/>
    </source>
</evidence>
<dbReference type="PANTHER" id="PTHR12482">
    <property type="entry name" value="LIPASE ROG1-RELATED-RELATED"/>
    <property type="match status" value="1"/>
</dbReference>
<dbReference type="OrthoDB" id="5368485at2759"/>
<dbReference type="PIRSF" id="PIRSF005412">
    <property type="entry name" value="UCP005412_abhydr"/>
    <property type="match status" value="1"/>
</dbReference>
<protein>
    <recommendedName>
        <fullName evidence="4">DUF676 domain-containing protein</fullName>
    </recommendedName>
</protein>
<evidence type="ECO:0000256" key="3">
    <source>
        <dbReference type="SAM" id="MobiDB-lite"/>
    </source>
</evidence>
<keyword evidence="2" id="KW-0442">Lipid degradation</keyword>
<dbReference type="GO" id="GO:0016042">
    <property type="term" value="P:lipid catabolic process"/>
    <property type="evidence" value="ECO:0007669"/>
    <property type="project" value="UniProtKB-KW"/>
</dbReference>
<evidence type="ECO:0000256" key="2">
    <source>
        <dbReference type="ARBA" id="ARBA00022963"/>
    </source>
</evidence>
<dbReference type="VEuPathDB" id="FungiDB:DIURU_001802"/>
<organism evidence="5 6">
    <name type="scientific">Diutina rugosa</name>
    <name type="common">Yeast</name>
    <name type="synonym">Candida rugosa</name>
    <dbReference type="NCBI Taxonomy" id="5481"/>
    <lineage>
        <taxon>Eukaryota</taxon>
        <taxon>Fungi</taxon>
        <taxon>Dikarya</taxon>
        <taxon>Ascomycota</taxon>
        <taxon>Saccharomycotina</taxon>
        <taxon>Pichiomycetes</taxon>
        <taxon>Debaryomycetaceae</taxon>
        <taxon>Diutina</taxon>
    </lineage>
</organism>
<feature type="region of interest" description="Disordered" evidence="3">
    <location>
        <begin position="504"/>
        <end position="533"/>
    </location>
</feature>
<sequence length="766" mass="85331">MEPQVLYREVQTVKAGGYERFRINYTPGTFPAPSLWLKVKNTQSIALRAAYLTGPYVLYVDCRQDGYDPRHKCFITADQPVFEPQLLPGQSFYCELSCHIMKPRYGWTVDVVSQILFNPAVSIDMEISIGTSKEALKDESSKERGHLGEKNVLHVVHNNSLDLWNLPLPDPTRPIHLVILTHGLHSTASADLMYLKEQIDTVRKNDNLCVKAYFGNVGKTERGIKYLGSRVAEYIIDLVTTNSMFMDNKVAKISFVGHSLGGLVQTFAIAYLHTNFPWFFEKITPINFVTIASPLLGVANENPIYVNLALNAGVVGKTGQDLGLKQVEYDNKPLLLLLPGGPTHQVLKRFVRRTVYANAINDGIVPLRTSALLYLDYDELVELYNHNETEARPEEESGANGYEIAKVPSNPNSASGTFSMQSIISYLMPQKASSEPRSGPQVEADNGIKTKVENQSGAEIEGIPTSSIIESFPNVLLPPLPSMRYINDPDYRDNPILHDRVYGEADLPPVHNDDDDDNQSSASSKKGESGYIESAKREMQKILDKVDFNLDDVEEAIAREYHRNMSWRKVIVKLKPDAHNNIVVRRRFANAYGWPVIDHVVSEHFGMVDLPEETDIESVTEDEAGDDDDDKDIDMEGSGFSRMLTPMLSRDVIAKENDEIDRMSIASEDEDIDHQQWINAKEGKSFFASGPTGLLADVSEFVGSLKDGWIKDKAHPTDVTSAPEVDAPIMDSFAKATAAAPVNEPEATELTKPEQAHTTTKPSDLE</sequence>
<feature type="region of interest" description="Disordered" evidence="3">
    <location>
        <begin position="613"/>
        <end position="632"/>
    </location>
</feature>
<feature type="region of interest" description="Disordered" evidence="3">
    <location>
        <begin position="736"/>
        <end position="766"/>
    </location>
</feature>
<comment type="caution">
    <text evidence="5">The sequence shown here is derived from an EMBL/GenBank/DDBJ whole genome shotgun (WGS) entry which is preliminary data.</text>
</comment>
<dbReference type="PANTHER" id="PTHR12482:SF62">
    <property type="entry name" value="LIPASE ROG1-RELATED"/>
    <property type="match status" value="1"/>
</dbReference>
<feature type="region of interest" description="Disordered" evidence="3">
    <location>
        <begin position="429"/>
        <end position="458"/>
    </location>
</feature>
<gene>
    <name evidence="5" type="ORF">DIURU_001802</name>
</gene>
<dbReference type="RefSeq" id="XP_034013412.1">
    <property type="nucleotide sequence ID" value="XM_034154386.1"/>
</dbReference>
<dbReference type="GeneID" id="54780455"/>
<dbReference type="OMA" id="CFITADQ"/>
<dbReference type="Gene3D" id="3.40.50.1820">
    <property type="entry name" value="alpha/beta hydrolase"/>
    <property type="match status" value="1"/>
</dbReference>
<dbReference type="AlphaFoldDB" id="A0A642UTB4"/>
<dbReference type="Pfam" id="PF05057">
    <property type="entry name" value="DUF676"/>
    <property type="match status" value="1"/>
</dbReference>
<dbReference type="GO" id="GO:0047372">
    <property type="term" value="F:monoacylglycerol lipase activity"/>
    <property type="evidence" value="ECO:0007669"/>
    <property type="project" value="TreeGrafter"/>
</dbReference>
<evidence type="ECO:0000259" key="4">
    <source>
        <dbReference type="Pfam" id="PF05057"/>
    </source>
</evidence>
<dbReference type="InterPro" id="IPR029058">
    <property type="entry name" value="AB_hydrolase_fold"/>
</dbReference>
<dbReference type="InterPro" id="IPR007751">
    <property type="entry name" value="DUF676_lipase-like"/>
</dbReference>
<evidence type="ECO:0000313" key="6">
    <source>
        <dbReference type="Proteomes" id="UP000449547"/>
    </source>
</evidence>
<name>A0A642UTB4_DIURU</name>
<dbReference type="InterPro" id="IPR044294">
    <property type="entry name" value="Lipase-like"/>
</dbReference>
<feature type="compositionally biased region" description="Polar residues" evidence="3">
    <location>
        <begin position="756"/>
        <end position="766"/>
    </location>
</feature>
<proteinExistence type="inferred from homology"/>
<keyword evidence="2" id="KW-0443">Lipid metabolism</keyword>
<accession>A0A642UTB4</accession>
<feature type="domain" description="DUF676" evidence="4">
    <location>
        <begin position="174"/>
        <end position="369"/>
    </location>
</feature>
<dbReference type="SUPFAM" id="SSF53474">
    <property type="entry name" value="alpha/beta-Hydrolases"/>
    <property type="match status" value="1"/>
</dbReference>
<dbReference type="EMBL" id="SWFT01000052">
    <property type="protein sequence ID" value="KAA8904848.1"/>
    <property type="molecule type" value="Genomic_DNA"/>
</dbReference>
<keyword evidence="6" id="KW-1185">Reference proteome</keyword>
<comment type="similarity">
    <text evidence="1">Belongs to the putative lipase ROG1 family.</text>
</comment>
<reference evidence="5 6" key="1">
    <citation type="submission" date="2019-07" db="EMBL/GenBank/DDBJ databases">
        <title>Genome assembly of two rare yeast pathogens: Diutina rugosa and Trichomonascus ciferrii.</title>
        <authorList>
            <person name="Mixao V."/>
            <person name="Saus E."/>
            <person name="Hansen A."/>
            <person name="Lass-Flor C."/>
            <person name="Gabaldon T."/>
        </authorList>
    </citation>
    <scope>NUCLEOTIDE SEQUENCE [LARGE SCALE GENOMIC DNA]</scope>
    <source>
        <strain evidence="5 6">CBS 613</strain>
    </source>
</reference>